<dbReference type="GO" id="GO:0009002">
    <property type="term" value="F:serine-type D-Ala-D-Ala carboxypeptidase activity"/>
    <property type="evidence" value="ECO:0007669"/>
    <property type="project" value="UniProtKB-EC"/>
</dbReference>
<keyword evidence="14 28" id="KW-0812">Transmembrane</keyword>
<evidence type="ECO:0000256" key="10">
    <source>
        <dbReference type="ARBA" id="ARBA00022645"/>
    </source>
</evidence>
<comment type="pathway">
    <text evidence="27">Glycan biosynthesis.</text>
</comment>
<evidence type="ECO:0000256" key="16">
    <source>
        <dbReference type="ARBA" id="ARBA00022960"/>
    </source>
</evidence>
<keyword evidence="8" id="KW-1003">Cell membrane</keyword>
<protein>
    <recommendedName>
        <fullName evidence="7">Penicillin-binding protein 1A</fullName>
        <ecNumber evidence="25">2.4.99.28</ecNumber>
        <ecNumber evidence="6">3.4.16.4</ecNumber>
    </recommendedName>
</protein>
<reference evidence="32 33" key="1">
    <citation type="journal article" date="2019" name="Int. J. Syst. Evol. Microbiol.">
        <title>Limnobaculum parvum gen. nov., sp. nov., isolated from a freshwater lake.</title>
        <authorList>
            <person name="Baek C."/>
            <person name="Shin S.K."/>
            <person name="Yi H."/>
        </authorList>
    </citation>
    <scope>NUCLEOTIDE SEQUENCE [LARGE SCALE GENOMIC DNA]</scope>
    <source>
        <strain evidence="32 33">HYN0051</strain>
    </source>
</reference>
<dbReference type="GO" id="GO:0030288">
    <property type="term" value="C:outer membrane-bounded periplasmic space"/>
    <property type="evidence" value="ECO:0007669"/>
    <property type="project" value="TreeGrafter"/>
</dbReference>
<dbReference type="GO" id="GO:0008360">
    <property type="term" value="P:regulation of cell shape"/>
    <property type="evidence" value="ECO:0007669"/>
    <property type="project" value="UniProtKB-KW"/>
</dbReference>
<dbReference type="InterPro" id="IPR001460">
    <property type="entry name" value="PCN-bd_Tpept"/>
</dbReference>
<dbReference type="GO" id="GO:0005886">
    <property type="term" value="C:plasma membrane"/>
    <property type="evidence" value="ECO:0007669"/>
    <property type="project" value="UniProtKB-SubCell"/>
</dbReference>
<evidence type="ECO:0000256" key="4">
    <source>
        <dbReference type="ARBA" id="ARBA00007090"/>
    </source>
</evidence>
<dbReference type="EC" id="3.4.16.4" evidence="6"/>
<keyword evidence="15" id="KW-0378">Hydrolase</keyword>
<keyword evidence="21" id="KW-0046">Antibiotic resistance</keyword>
<evidence type="ECO:0000256" key="25">
    <source>
        <dbReference type="ARBA" id="ARBA00044770"/>
    </source>
</evidence>
<dbReference type="FunFam" id="1.10.3810.10:FF:000003">
    <property type="entry name" value="Penicillin-binding protein 1a"/>
    <property type="match status" value="1"/>
</dbReference>
<evidence type="ECO:0000256" key="15">
    <source>
        <dbReference type="ARBA" id="ARBA00022801"/>
    </source>
</evidence>
<dbReference type="KEGG" id="lpv:HYN51_08385"/>
<evidence type="ECO:0000256" key="23">
    <source>
        <dbReference type="ARBA" id="ARBA00023316"/>
    </source>
</evidence>
<dbReference type="Pfam" id="PF00912">
    <property type="entry name" value="Transgly"/>
    <property type="match status" value="1"/>
</dbReference>
<evidence type="ECO:0000256" key="8">
    <source>
        <dbReference type="ARBA" id="ARBA00022475"/>
    </source>
</evidence>
<keyword evidence="19 28" id="KW-1133">Transmembrane helix</keyword>
<dbReference type="AlphaFoldDB" id="A0A2Y9TY82"/>
<evidence type="ECO:0000256" key="3">
    <source>
        <dbReference type="ARBA" id="ARBA00004752"/>
    </source>
</evidence>
<dbReference type="InterPro" id="IPR031376">
    <property type="entry name" value="PCB_OB"/>
</dbReference>
<evidence type="ECO:0000256" key="20">
    <source>
        <dbReference type="ARBA" id="ARBA00023136"/>
    </source>
</evidence>
<evidence type="ECO:0000256" key="22">
    <source>
        <dbReference type="ARBA" id="ARBA00023268"/>
    </source>
</evidence>
<evidence type="ECO:0000256" key="9">
    <source>
        <dbReference type="ARBA" id="ARBA00022519"/>
    </source>
</evidence>
<dbReference type="UniPathway" id="UPA00219"/>
<dbReference type="FunFam" id="3.40.710.10:FF:000010">
    <property type="entry name" value="Penicillin-binding protein 1A"/>
    <property type="match status" value="1"/>
</dbReference>
<dbReference type="InterPro" id="IPR050396">
    <property type="entry name" value="Glycosyltr_51/Transpeptidase"/>
</dbReference>
<dbReference type="InterPro" id="IPR023346">
    <property type="entry name" value="Lysozyme-like_dom_sf"/>
</dbReference>
<dbReference type="SUPFAM" id="SSF56601">
    <property type="entry name" value="beta-lactamase/transpeptidase-like"/>
    <property type="match status" value="1"/>
</dbReference>
<dbReference type="InterPro" id="IPR036950">
    <property type="entry name" value="PBP_transglycosylase"/>
</dbReference>
<dbReference type="GO" id="GO:0008955">
    <property type="term" value="F:peptidoglycan glycosyltransferase activity"/>
    <property type="evidence" value="ECO:0007669"/>
    <property type="project" value="UniProtKB-EC"/>
</dbReference>
<evidence type="ECO:0000256" key="27">
    <source>
        <dbReference type="ARBA" id="ARBA00060592"/>
    </source>
</evidence>
<keyword evidence="10" id="KW-0121">Carboxypeptidase</keyword>
<dbReference type="RefSeq" id="WP_108900630.1">
    <property type="nucleotide sequence ID" value="NZ_CP029185.2"/>
</dbReference>
<dbReference type="GO" id="GO:0009252">
    <property type="term" value="P:peptidoglycan biosynthetic process"/>
    <property type="evidence" value="ECO:0007669"/>
    <property type="project" value="UniProtKB-UniPathway"/>
</dbReference>
<evidence type="ECO:0000256" key="7">
    <source>
        <dbReference type="ARBA" id="ARBA00018638"/>
    </source>
</evidence>
<dbReference type="Gene3D" id="3.40.710.10">
    <property type="entry name" value="DD-peptidase/beta-lactamase superfamily"/>
    <property type="match status" value="2"/>
</dbReference>
<dbReference type="EMBL" id="CP029185">
    <property type="protein sequence ID" value="AWH88572.1"/>
    <property type="molecule type" value="Genomic_DNA"/>
</dbReference>
<dbReference type="SUPFAM" id="SSF53955">
    <property type="entry name" value="Lysozyme-like"/>
    <property type="match status" value="1"/>
</dbReference>
<evidence type="ECO:0000256" key="2">
    <source>
        <dbReference type="ARBA" id="ARBA00004249"/>
    </source>
</evidence>
<evidence type="ECO:0000259" key="30">
    <source>
        <dbReference type="Pfam" id="PF00912"/>
    </source>
</evidence>
<evidence type="ECO:0000313" key="33">
    <source>
        <dbReference type="Proteomes" id="UP000244908"/>
    </source>
</evidence>
<comment type="catalytic activity">
    <reaction evidence="24">
        <text>Preferential cleavage: (Ac)2-L-Lys-D-Ala-|-D-Ala. Also transpeptidation of peptidyl-alanyl moieties that are N-acyl substituents of D-alanine.</text>
        <dbReference type="EC" id="3.4.16.4"/>
    </reaction>
</comment>
<evidence type="ECO:0000256" key="21">
    <source>
        <dbReference type="ARBA" id="ARBA00023251"/>
    </source>
</evidence>
<sequence>MKFVKYLFVIAIFCFFLGIGAIFGLYKYLEPELPDVSTLKEVKLQMPMQVFSAEGELIAQFGEMRRIPVTLKQMPPQLIHAFLATEDSRFYEHHGLDPIGIARALVVAVGAGSAQQGASTITQQLARNFFLSPEKTITRKAKEAFLAIRIERSLTKDEILELYLNKIYLGSRAYGIGAAAHVYFGKDVSQLTLSEMAMIAGLPKAPSSYNPINNPERALARRNTVLYRMQEEKYITQQEYMDAKNSPLVANYHEPEVAFTASYLSEMVRQEMIDRFGENAYTDGYKVYTTVTKSLQTAATDAVRNNIIDYDMRHGYRGPEHVLWKGAETPWGKKQVIDFLKGVPSYGPLIPAVVTKTESQHATVMLNDGEALALPFSAMRWARPFINDRAMGGSPGKVTDVVKVGQQIWIRKSGDHWVLSQIPGVNSALISLDPHDGAIKALVGGFDFNQSKFNRVTQSVRQAGSNIKPFVYAAALDKGLTLSTLLTDLPITLNVGGGRTWSPKNSPPTYAGPLRLRVGLGLSKNVMIVRAMRTIGVDYAADFLQRFGFPEQNISRTESLALGAASFTPMQLARGYAVFANGGYLVDPYFIAKIENDTGTLIYSATPKVACGFTCDLPVVYGPTAKSQAIVSNTVDPHSKEDAEATAAALAAVATGSLPNADPADDSSDDVDPLTENAVNNIAPVPNLAKIDPSKTPPADPYAPHVISSELAFLIQDALKSDISGEPGGGWNGTGWRAARDLKRNDIGGKTGTTNSSKDAWFSGFGPSTVTSVWIGFDDHRRGLGRGEAGAQSAQPAWIDFMKVALDGLPVQTTPQPKGIISVTIDMSTGQLPSGGRSRSEYFIKGTEPTSRAYSEVGTTVTDSGGNTHELF</sequence>
<comment type="function">
    <text evidence="1">Cell wall formation. Synthesis of cross-linked peptidoglycan from the lipid intermediates. The enzyme has a penicillin-insensitive transglycosylase N-terminal domain (formation of linear glycan strands) and a penicillin-sensitive transpeptidase C-terminal domain (cross-linking of the peptide subunits).</text>
</comment>
<evidence type="ECO:0000256" key="12">
    <source>
        <dbReference type="ARBA" id="ARBA00022676"/>
    </source>
</evidence>
<evidence type="ECO:0000256" key="1">
    <source>
        <dbReference type="ARBA" id="ARBA00002624"/>
    </source>
</evidence>
<dbReference type="Gene3D" id="1.10.3810.10">
    <property type="entry name" value="Biosynthetic peptidoglycan transglycosylase-like"/>
    <property type="match status" value="1"/>
</dbReference>
<dbReference type="InterPro" id="IPR001264">
    <property type="entry name" value="Glyco_trans_51"/>
</dbReference>
<accession>A0A2Y9TY82</accession>
<comment type="subcellular location">
    <subcellularLocation>
        <location evidence="2">Cell inner membrane</location>
        <topology evidence="2">Single-pass type II membrane protein</topology>
    </subcellularLocation>
</comment>
<keyword evidence="23" id="KW-0961">Cell wall biogenesis/degradation</keyword>
<keyword evidence="20 28" id="KW-0472">Membrane</keyword>
<evidence type="ECO:0000256" key="19">
    <source>
        <dbReference type="ARBA" id="ARBA00022989"/>
    </source>
</evidence>
<keyword evidence="18" id="KW-0573">Peptidoglycan synthesis</keyword>
<feature type="domain" description="Penicillin-binding protein OB-like" evidence="31">
    <location>
        <begin position="316"/>
        <end position="425"/>
    </location>
</feature>
<dbReference type="Pfam" id="PF00905">
    <property type="entry name" value="Transpeptidase"/>
    <property type="match status" value="1"/>
</dbReference>
<dbReference type="Pfam" id="PF17092">
    <property type="entry name" value="PCB_OB"/>
    <property type="match status" value="1"/>
</dbReference>
<dbReference type="GO" id="GO:0008658">
    <property type="term" value="F:penicillin binding"/>
    <property type="evidence" value="ECO:0007669"/>
    <property type="project" value="InterPro"/>
</dbReference>
<comment type="pathway">
    <text evidence="3">Cell wall biogenesis; peptidoglycan biosynthesis.</text>
</comment>
<name>A0A2Y9TY82_9GAMM</name>
<keyword evidence="9" id="KW-0997">Cell inner membrane</keyword>
<feature type="transmembrane region" description="Helical" evidence="28">
    <location>
        <begin position="7"/>
        <end position="29"/>
    </location>
</feature>
<feature type="domain" description="Penicillin-binding protein transpeptidase" evidence="29">
    <location>
        <begin position="432"/>
        <end position="608"/>
    </location>
</feature>
<feature type="domain" description="Glycosyl transferase family 51" evidence="30">
    <location>
        <begin position="55"/>
        <end position="230"/>
    </location>
</feature>
<evidence type="ECO:0000259" key="29">
    <source>
        <dbReference type="Pfam" id="PF00905"/>
    </source>
</evidence>
<dbReference type="EC" id="2.4.99.28" evidence="25"/>
<keyword evidence="22" id="KW-0511">Multifunctional enzyme</keyword>
<evidence type="ECO:0000256" key="17">
    <source>
        <dbReference type="ARBA" id="ARBA00022968"/>
    </source>
</evidence>
<evidence type="ECO:0000256" key="5">
    <source>
        <dbReference type="ARBA" id="ARBA00007739"/>
    </source>
</evidence>
<evidence type="ECO:0000259" key="31">
    <source>
        <dbReference type="Pfam" id="PF17092"/>
    </source>
</evidence>
<dbReference type="GO" id="GO:0071555">
    <property type="term" value="P:cell wall organization"/>
    <property type="evidence" value="ECO:0007669"/>
    <property type="project" value="UniProtKB-KW"/>
</dbReference>
<comment type="similarity">
    <text evidence="5">In the N-terminal section; belongs to the glycosyltransferase 51 family.</text>
</comment>
<dbReference type="InterPro" id="IPR012338">
    <property type="entry name" value="Beta-lactam/transpept-like"/>
</dbReference>
<dbReference type="PANTHER" id="PTHR32282">
    <property type="entry name" value="BINDING PROTEIN TRANSPEPTIDASE, PUTATIVE-RELATED"/>
    <property type="match status" value="1"/>
</dbReference>
<comment type="similarity">
    <text evidence="4">In the C-terminal section; belongs to the transpeptidase family.</text>
</comment>
<dbReference type="Proteomes" id="UP000244908">
    <property type="component" value="Chromosome"/>
</dbReference>
<organism evidence="32 33">
    <name type="scientific">Limnobaculum parvum</name>
    <dbReference type="NCBI Taxonomy" id="2172103"/>
    <lineage>
        <taxon>Bacteria</taxon>
        <taxon>Pseudomonadati</taxon>
        <taxon>Pseudomonadota</taxon>
        <taxon>Gammaproteobacteria</taxon>
        <taxon>Enterobacterales</taxon>
        <taxon>Budviciaceae</taxon>
        <taxon>Limnobaculum</taxon>
    </lineage>
</organism>
<evidence type="ECO:0000256" key="11">
    <source>
        <dbReference type="ARBA" id="ARBA00022670"/>
    </source>
</evidence>
<evidence type="ECO:0000256" key="24">
    <source>
        <dbReference type="ARBA" id="ARBA00034000"/>
    </source>
</evidence>
<dbReference type="GO" id="GO:0046677">
    <property type="term" value="P:response to antibiotic"/>
    <property type="evidence" value="ECO:0007669"/>
    <property type="project" value="UniProtKB-KW"/>
</dbReference>
<evidence type="ECO:0000256" key="6">
    <source>
        <dbReference type="ARBA" id="ARBA00012448"/>
    </source>
</evidence>
<keyword evidence="16" id="KW-0133">Cell shape</keyword>
<dbReference type="GO" id="GO:0006508">
    <property type="term" value="P:proteolysis"/>
    <property type="evidence" value="ECO:0007669"/>
    <property type="project" value="UniProtKB-KW"/>
</dbReference>
<proteinExistence type="inferred from homology"/>
<evidence type="ECO:0000256" key="28">
    <source>
        <dbReference type="SAM" id="Phobius"/>
    </source>
</evidence>
<evidence type="ECO:0000313" key="32">
    <source>
        <dbReference type="EMBL" id="AWH88572.1"/>
    </source>
</evidence>
<gene>
    <name evidence="32" type="primary">mrcA</name>
    <name evidence="32" type="ORF">HYN51_08385</name>
</gene>
<keyword evidence="13" id="KW-0808">Transferase</keyword>
<keyword evidence="12" id="KW-0328">Glycosyltransferase</keyword>
<evidence type="ECO:0000256" key="26">
    <source>
        <dbReference type="ARBA" id="ARBA00049902"/>
    </source>
</evidence>
<comment type="catalytic activity">
    <reaction evidence="26">
        <text>[GlcNAc-(1-&gt;4)-Mur2Ac(oyl-L-Ala-gamma-D-Glu-L-Lys-D-Ala-D-Ala)](n)-di-trans,octa-cis-undecaprenyl diphosphate + beta-D-GlcNAc-(1-&gt;4)-Mur2Ac(oyl-L-Ala-gamma-D-Glu-L-Lys-D-Ala-D-Ala)-di-trans,octa-cis-undecaprenyl diphosphate = [GlcNAc-(1-&gt;4)-Mur2Ac(oyl-L-Ala-gamma-D-Glu-L-Lys-D-Ala-D-Ala)](n+1)-di-trans,octa-cis-undecaprenyl diphosphate + di-trans,octa-cis-undecaprenyl diphosphate + H(+)</text>
        <dbReference type="Rhea" id="RHEA:23708"/>
        <dbReference type="Rhea" id="RHEA-COMP:9602"/>
        <dbReference type="Rhea" id="RHEA-COMP:9603"/>
        <dbReference type="ChEBI" id="CHEBI:15378"/>
        <dbReference type="ChEBI" id="CHEBI:58405"/>
        <dbReference type="ChEBI" id="CHEBI:60033"/>
        <dbReference type="ChEBI" id="CHEBI:78435"/>
        <dbReference type="EC" id="2.4.99.28"/>
    </reaction>
</comment>
<keyword evidence="33" id="KW-1185">Reference proteome</keyword>
<evidence type="ECO:0000256" key="14">
    <source>
        <dbReference type="ARBA" id="ARBA00022692"/>
    </source>
</evidence>
<keyword evidence="11" id="KW-0645">Protease</keyword>
<dbReference type="PANTHER" id="PTHR32282:SF27">
    <property type="entry name" value="PENICILLIN-BINDING PROTEIN 1A"/>
    <property type="match status" value="1"/>
</dbReference>
<evidence type="ECO:0000256" key="18">
    <source>
        <dbReference type="ARBA" id="ARBA00022984"/>
    </source>
</evidence>
<dbReference type="OrthoDB" id="9766909at2"/>
<keyword evidence="17" id="KW-0735">Signal-anchor</keyword>
<dbReference type="NCBIfam" id="TIGR02074">
    <property type="entry name" value="PBP_1a_fam"/>
    <property type="match status" value="1"/>
</dbReference>
<evidence type="ECO:0000256" key="13">
    <source>
        <dbReference type="ARBA" id="ARBA00022679"/>
    </source>
</evidence>